<dbReference type="Proteomes" id="UP000000383">
    <property type="component" value="Chromosome"/>
</dbReference>
<protein>
    <submittedName>
        <fullName evidence="3">Metal dependent phosphohydrolase</fullName>
    </submittedName>
</protein>
<dbReference type="Pfam" id="PF11871">
    <property type="entry name" value="DUF3391"/>
    <property type="match status" value="1"/>
</dbReference>
<dbReference type="PROSITE" id="PS51831">
    <property type="entry name" value="HD"/>
    <property type="match status" value="1"/>
</dbReference>
<evidence type="ECO:0000313" key="3">
    <source>
        <dbReference type="EMBL" id="ADI28935.1"/>
    </source>
</evidence>
<name>D7DMZ6_METV0</name>
<dbReference type="EMBL" id="CP002056">
    <property type="protein sequence ID" value="ADI28935.1"/>
    <property type="molecule type" value="Genomic_DNA"/>
</dbReference>
<accession>D7DMZ6</accession>
<dbReference type="STRING" id="666681.M301_0551"/>
<dbReference type="KEGG" id="meh:M301_0551"/>
<dbReference type="CDD" id="cd00077">
    <property type="entry name" value="HDc"/>
    <property type="match status" value="1"/>
</dbReference>
<dbReference type="PANTHER" id="PTHR43155">
    <property type="entry name" value="CYCLIC DI-GMP PHOSPHODIESTERASE PA4108-RELATED"/>
    <property type="match status" value="1"/>
</dbReference>
<evidence type="ECO:0000259" key="2">
    <source>
        <dbReference type="PROSITE" id="PS51832"/>
    </source>
</evidence>
<proteinExistence type="predicted"/>
<dbReference type="HOGENOM" id="CLU_000445_92_1_4"/>
<dbReference type="Gene3D" id="1.10.3210.10">
    <property type="entry name" value="Hypothetical protein af1432"/>
    <property type="match status" value="1"/>
</dbReference>
<keyword evidence="4" id="KW-1185">Reference proteome</keyword>
<evidence type="ECO:0000259" key="1">
    <source>
        <dbReference type="PROSITE" id="PS51831"/>
    </source>
</evidence>
<dbReference type="AlphaFoldDB" id="D7DMZ6"/>
<dbReference type="OrthoDB" id="9763857at2"/>
<dbReference type="InterPro" id="IPR006674">
    <property type="entry name" value="HD_domain"/>
</dbReference>
<dbReference type="RefSeq" id="WP_013147251.1">
    <property type="nucleotide sequence ID" value="NC_014207.1"/>
</dbReference>
<feature type="domain" description="HD-GYP" evidence="2">
    <location>
        <begin position="147"/>
        <end position="342"/>
    </location>
</feature>
<dbReference type="PROSITE" id="PS51832">
    <property type="entry name" value="HD_GYP"/>
    <property type="match status" value="1"/>
</dbReference>
<organism evidence="3 4">
    <name type="scientific">Methylotenera versatilis (strain 301)</name>
    <dbReference type="NCBI Taxonomy" id="666681"/>
    <lineage>
        <taxon>Bacteria</taxon>
        <taxon>Pseudomonadati</taxon>
        <taxon>Pseudomonadota</taxon>
        <taxon>Betaproteobacteria</taxon>
        <taxon>Nitrosomonadales</taxon>
        <taxon>Methylophilaceae</taxon>
        <taxon>Methylotenera</taxon>
    </lineage>
</organism>
<keyword evidence="3" id="KW-0378">Hydrolase</keyword>
<dbReference type="SMART" id="SM00471">
    <property type="entry name" value="HDc"/>
    <property type="match status" value="1"/>
</dbReference>
<dbReference type="PANTHER" id="PTHR43155:SF2">
    <property type="entry name" value="CYCLIC DI-GMP PHOSPHODIESTERASE PA4108"/>
    <property type="match status" value="1"/>
</dbReference>
<dbReference type="Pfam" id="PF13487">
    <property type="entry name" value="HD_5"/>
    <property type="match status" value="1"/>
</dbReference>
<dbReference type="eggNOG" id="COG2206">
    <property type="taxonomic scope" value="Bacteria"/>
</dbReference>
<sequence length="426" mass="47654">MNNEHHFMDVSQLQVGIYVHLDLGWMDHPFTLSNFKVKDEEQISIIKKTGLTRLRYDPKRSDCQPLPIKTEAPSVEIIEKETHPIPAPISSVDNAKQRLKELHQAINVCERKFINTSNIARQVTHNILSDSKASIEQAAVIINDMVDTALMEGDVAVHALNGNRSSDANYIHPLNVTVLALIMAKSVNMSKEDARLLGMAALFHDIGKAEISDKILLKKDPLTKSEQSHFEQHSEIGSRMAQEIGLPVRIGKIIMQHHEHADGSGYPKHLRGEQTDPFARLIAIVNGYDNLCNPNNIALAKTPYEALAHMYASQRAKYDESLLKRLIKSLGIYPPGSIVQLSTGSYATVISVNPNKPLRPFVMVHDPLTARHEPQIIDLREEPSISINACLRPSQLPADVLEYLNPRKRVSYFIDVDLSNAEDSQT</sequence>
<dbReference type="SUPFAM" id="SSF109604">
    <property type="entry name" value="HD-domain/PDEase-like"/>
    <property type="match status" value="1"/>
</dbReference>
<feature type="domain" description="HD" evidence="1">
    <location>
        <begin position="169"/>
        <end position="291"/>
    </location>
</feature>
<dbReference type="InterPro" id="IPR006675">
    <property type="entry name" value="HDIG_dom"/>
</dbReference>
<evidence type="ECO:0000313" key="4">
    <source>
        <dbReference type="Proteomes" id="UP000000383"/>
    </source>
</evidence>
<dbReference type="GO" id="GO:0008081">
    <property type="term" value="F:phosphoric diester hydrolase activity"/>
    <property type="evidence" value="ECO:0007669"/>
    <property type="project" value="UniProtKB-ARBA"/>
</dbReference>
<reference evidence="4" key="1">
    <citation type="submission" date="2010-05" db="EMBL/GenBank/DDBJ databases">
        <title>Complete sequence of Methylotenera sp. 301.</title>
        <authorList>
            <person name="Lucas S."/>
            <person name="Copeland A."/>
            <person name="Lapidus A."/>
            <person name="Cheng J.-F."/>
            <person name="Bruce D."/>
            <person name="Goodwin L."/>
            <person name="Pitluck S."/>
            <person name="Clum A."/>
            <person name="Land M."/>
            <person name="Hauser L."/>
            <person name="Kyrpides N."/>
            <person name="Ivanova N."/>
            <person name="Chistoservova L."/>
            <person name="Kalyuzhnaya M."/>
            <person name="Woyke T."/>
        </authorList>
    </citation>
    <scope>NUCLEOTIDE SEQUENCE [LARGE SCALE GENOMIC DNA]</scope>
    <source>
        <strain evidence="4">301</strain>
    </source>
</reference>
<reference evidence="3 4" key="2">
    <citation type="journal article" date="2011" name="J. Bacteriol.">
        <title>Genomes of three methylotrophs from a single niche uncover genetic and metabolic divergence of Methylophilaceae.</title>
        <authorList>
            <person name="Lapidus A."/>
            <person name="Clum A."/>
            <person name="Labutti K."/>
            <person name="Kaluzhnaya M.G."/>
            <person name="Lim S."/>
            <person name="Beck D.A."/>
            <person name="Glavina Del Rio T."/>
            <person name="Nolan M."/>
            <person name="Mavromatis K."/>
            <person name="Huntemann M."/>
            <person name="Lucas S."/>
            <person name="Lidstrom M.E."/>
            <person name="Ivanova N."/>
            <person name="Chistoserdova L."/>
        </authorList>
    </citation>
    <scope>NUCLEOTIDE SEQUENCE [LARGE SCALE GENOMIC DNA]</scope>
    <source>
        <strain evidence="3 4">301</strain>
    </source>
</reference>
<dbReference type="InterPro" id="IPR021812">
    <property type="entry name" value="DUF3391"/>
</dbReference>
<dbReference type="InterPro" id="IPR003607">
    <property type="entry name" value="HD/PDEase_dom"/>
</dbReference>
<dbReference type="NCBIfam" id="TIGR00277">
    <property type="entry name" value="HDIG"/>
    <property type="match status" value="1"/>
</dbReference>
<dbReference type="InterPro" id="IPR037522">
    <property type="entry name" value="HD_GYP_dom"/>
</dbReference>
<gene>
    <name evidence="3" type="ordered locus">M301_0551</name>
</gene>